<accession>A0A132B4Q0</accession>
<reference evidence="1 2" key="1">
    <citation type="submission" date="2015-10" db="EMBL/GenBank/DDBJ databases">
        <title>Full genome of DAOMC 229536 Phialocephala scopiformis, a fungal endophyte of spruce producing the potent anti-insectan compound rugulosin.</title>
        <authorList>
            <consortium name="DOE Joint Genome Institute"/>
            <person name="Walker A.K."/>
            <person name="Frasz S.L."/>
            <person name="Seifert K.A."/>
            <person name="Miller J.D."/>
            <person name="Mondo S.J."/>
            <person name="Labutti K."/>
            <person name="Lipzen A."/>
            <person name="Dockter R."/>
            <person name="Kennedy M."/>
            <person name="Grigoriev I.V."/>
            <person name="Spatafora J.W."/>
        </authorList>
    </citation>
    <scope>NUCLEOTIDE SEQUENCE [LARGE SCALE GENOMIC DNA]</scope>
    <source>
        <strain evidence="1 2">CBS 120377</strain>
    </source>
</reference>
<gene>
    <name evidence="1" type="ORF">LY89DRAFT_767136</name>
</gene>
<dbReference type="AlphaFoldDB" id="A0A132B4Q0"/>
<dbReference type="InParanoid" id="A0A132B4Q0"/>
<evidence type="ECO:0000313" key="2">
    <source>
        <dbReference type="Proteomes" id="UP000070700"/>
    </source>
</evidence>
<organism evidence="1 2">
    <name type="scientific">Mollisia scopiformis</name>
    <name type="common">Conifer needle endophyte fungus</name>
    <name type="synonym">Phialocephala scopiformis</name>
    <dbReference type="NCBI Taxonomy" id="149040"/>
    <lineage>
        <taxon>Eukaryota</taxon>
        <taxon>Fungi</taxon>
        <taxon>Dikarya</taxon>
        <taxon>Ascomycota</taxon>
        <taxon>Pezizomycotina</taxon>
        <taxon>Leotiomycetes</taxon>
        <taxon>Helotiales</taxon>
        <taxon>Mollisiaceae</taxon>
        <taxon>Mollisia</taxon>
    </lineage>
</organism>
<protein>
    <submittedName>
        <fullName evidence="1">Uncharacterized protein</fullName>
    </submittedName>
</protein>
<sequence>MSHSTDASLPKVVSEFSLNISDPILNKSNADLEMSDTISPAGGVADGDCSVIGTSAVAGEQEDPANRYEGPLKARLYALDCYKDFIERSEKLCYGEYADKLKAHVLLMRVQLKLGFEQLESEHLVHKDIEKEVIEYFRQSNAPTGEHTDPLLYKMVSRQIEKLELSKQTAVSPSEGISQFWNIFYTGLPDPMKLPPAISARGDRMEE</sequence>
<dbReference type="GeneID" id="28831473"/>
<dbReference type="KEGG" id="psco:LY89DRAFT_767136"/>
<name>A0A132B4Q0_MOLSC</name>
<dbReference type="Proteomes" id="UP000070700">
    <property type="component" value="Unassembled WGS sequence"/>
</dbReference>
<dbReference type="RefSeq" id="XP_018061578.1">
    <property type="nucleotide sequence ID" value="XM_018221747.1"/>
</dbReference>
<proteinExistence type="predicted"/>
<dbReference type="EMBL" id="KQ947441">
    <property type="protein sequence ID" value="KUJ07223.1"/>
    <property type="molecule type" value="Genomic_DNA"/>
</dbReference>
<evidence type="ECO:0000313" key="1">
    <source>
        <dbReference type="EMBL" id="KUJ07223.1"/>
    </source>
</evidence>
<keyword evidence="2" id="KW-1185">Reference proteome</keyword>